<gene>
    <name evidence="2" type="ORF">PAXINDRAFT_20683</name>
</gene>
<feature type="compositionally biased region" description="Basic and acidic residues" evidence="1">
    <location>
        <begin position="29"/>
        <end position="53"/>
    </location>
</feature>
<evidence type="ECO:0000313" key="3">
    <source>
        <dbReference type="Proteomes" id="UP000053647"/>
    </source>
</evidence>
<reference evidence="3" key="2">
    <citation type="submission" date="2015-01" db="EMBL/GenBank/DDBJ databases">
        <title>Evolutionary Origins and Diversification of the Mycorrhizal Mutualists.</title>
        <authorList>
            <consortium name="DOE Joint Genome Institute"/>
            <consortium name="Mycorrhizal Genomics Consortium"/>
            <person name="Kohler A."/>
            <person name="Kuo A."/>
            <person name="Nagy L.G."/>
            <person name="Floudas D."/>
            <person name="Copeland A."/>
            <person name="Barry K.W."/>
            <person name="Cichocki N."/>
            <person name="Veneault-Fourrey C."/>
            <person name="LaButti K."/>
            <person name="Lindquist E.A."/>
            <person name="Lipzen A."/>
            <person name="Lundell T."/>
            <person name="Morin E."/>
            <person name="Murat C."/>
            <person name="Riley R."/>
            <person name="Ohm R."/>
            <person name="Sun H."/>
            <person name="Tunlid A."/>
            <person name="Henrissat B."/>
            <person name="Grigoriev I.V."/>
            <person name="Hibbett D.S."/>
            <person name="Martin F."/>
        </authorList>
    </citation>
    <scope>NUCLEOTIDE SEQUENCE [LARGE SCALE GENOMIC DNA]</scope>
    <source>
        <strain evidence="3">ATCC 200175</strain>
    </source>
</reference>
<dbReference type="AlphaFoldDB" id="A0A0C9TD48"/>
<sequence>MSSRAPSRSALDRAINSPSSVDAGTQMRARREPRPTERAQYISDERRDRELQRQKPKAKSSRPNQDQENRAPRDVGRTPVICIPARRFEYSKNNALAEPDAANWQGASTQHPFHSTQ</sequence>
<organism evidence="2 3">
    <name type="scientific">Paxillus involutus ATCC 200175</name>
    <dbReference type="NCBI Taxonomy" id="664439"/>
    <lineage>
        <taxon>Eukaryota</taxon>
        <taxon>Fungi</taxon>
        <taxon>Dikarya</taxon>
        <taxon>Basidiomycota</taxon>
        <taxon>Agaricomycotina</taxon>
        <taxon>Agaricomycetes</taxon>
        <taxon>Agaricomycetidae</taxon>
        <taxon>Boletales</taxon>
        <taxon>Paxilineae</taxon>
        <taxon>Paxillaceae</taxon>
        <taxon>Paxillus</taxon>
    </lineage>
</organism>
<feature type="region of interest" description="Disordered" evidence="1">
    <location>
        <begin position="1"/>
        <end position="78"/>
    </location>
</feature>
<reference evidence="2 3" key="1">
    <citation type="submission" date="2014-06" db="EMBL/GenBank/DDBJ databases">
        <authorList>
            <consortium name="DOE Joint Genome Institute"/>
            <person name="Kuo A."/>
            <person name="Kohler A."/>
            <person name="Nagy L.G."/>
            <person name="Floudas D."/>
            <person name="Copeland A."/>
            <person name="Barry K.W."/>
            <person name="Cichocki N."/>
            <person name="Veneault-Fourrey C."/>
            <person name="LaButti K."/>
            <person name="Lindquist E.A."/>
            <person name="Lipzen A."/>
            <person name="Lundell T."/>
            <person name="Morin E."/>
            <person name="Murat C."/>
            <person name="Sun H."/>
            <person name="Tunlid A."/>
            <person name="Henrissat B."/>
            <person name="Grigoriev I.V."/>
            <person name="Hibbett D.S."/>
            <person name="Martin F."/>
            <person name="Nordberg H.P."/>
            <person name="Cantor M.N."/>
            <person name="Hua S.X."/>
        </authorList>
    </citation>
    <scope>NUCLEOTIDE SEQUENCE [LARGE SCALE GENOMIC DNA]</scope>
    <source>
        <strain evidence="2 3">ATCC 200175</strain>
    </source>
</reference>
<keyword evidence="3" id="KW-1185">Reference proteome</keyword>
<protein>
    <submittedName>
        <fullName evidence="2">Uncharacterized protein</fullName>
    </submittedName>
</protein>
<dbReference type="Proteomes" id="UP000053647">
    <property type="component" value="Unassembled WGS sequence"/>
</dbReference>
<dbReference type="EMBL" id="KN820511">
    <property type="protein sequence ID" value="KIJ06112.1"/>
    <property type="molecule type" value="Genomic_DNA"/>
</dbReference>
<name>A0A0C9TD48_PAXIN</name>
<feature type="compositionally biased region" description="Basic and acidic residues" evidence="1">
    <location>
        <begin position="65"/>
        <end position="76"/>
    </location>
</feature>
<proteinExistence type="predicted"/>
<evidence type="ECO:0000256" key="1">
    <source>
        <dbReference type="SAM" id="MobiDB-lite"/>
    </source>
</evidence>
<accession>A0A0C9TD48</accession>
<dbReference type="HOGENOM" id="CLU_2085517_0_0_1"/>
<evidence type="ECO:0000313" key="2">
    <source>
        <dbReference type="EMBL" id="KIJ06112.1"/>
    </source>
</evidence>